<dbReference type="PANTHER" id="PTHR40056:SF1">
    <property type="entry name" value="DUF1836 DOMAIN-CONTAINING PROTEIN"/>
    <property type="match status" value="1"/>
</dbReference>
<evidence type="ECO:0000313" key="2">
    <source>
        <dbReference type="Proteomes" id="UP001197974"/>
    </source>
</evidence>
<protein>
    <submittedName>
        <fullName evidence="1">DUF1836 domain-containing protein</fullName>
    </submittedName>
</protein>
<gene>
    <name evidence="1" type="ORF">LC087_02555</name>
</gene>
<name>A0ABY9JUQ1_9BACI</name>
<dbReference type="RefSeq" id="WP_226538930.1">
    <property type="nucleotide sequence ID" value="NZ_CP129013.1"/>
</dbReference>
<reference evidence="1 2" key="1">
    <citation type="submission" date="2023-06" db="EMBL/GenBank/DDBJ databases">
        <title>Five Gram-positive bacteria isolated from mangrove sediments in Shenzhen, Guangdong, China.</title>
        <authorList>
            <person name="Yu S."/>
            <person name="Zheng W."/>
            <person name="Huang Y."/>
        </authorList>
    </citation>
    <scope>NUCLEOTIDE SEQUENCE [LARGE SCALE GENOMIC DNA]</scope>
    <source>
        <strain evidence="1 2">SaN35-3</strain>
    </source>
</reference>
<dbReference type="Pfam" id="PF08876">
    <property type="entry name" value="DUF1836"/>
    <property type="match status" value="1"/>
</dbReference>
<dbReference type="EMBL" id="CP129013">
    <property type="protein sequence ID" value="WLR43107.1"/>
    <property type="molecule type" value="Genomic_DNA"/>
</dbReference>
<dbReference type="Proteomes" id="UP001197974">
    <property type="component" value="Chromosome"/>
</dbReference>
<dbReference type="InterPro" id="IPR014975">
    <property type="entry name" value="DUF1836"/>
</dbReference>
<accession>A0ABY9JUQ1</accession>
<organism evidence="1 2">
    <name type="scientific">Bacillus carboniphilus</name>
    <dbReference type="NCBI Taxonomy" id="86663"/>
    <lineage>
        <taxon>Bacteria</taxon>
        <taxon>Bacillati</taxon>
        <taxon>Bacillota</taxon>
        <taxon>Bacilli</taxon>
        <taxon>Bacillales</taxon>
        <taxon>Bacillaceae</taxon>
        <taxon>Bacillus</taxon>
    </lineage>
</organism>
<proteinExistence type="predicted"/>
<evidence type="ECO:0000313" key="1">
    <source>
        <dbReference type="EMBL" id="WLR43107.1"/>
    </source>
</evidence>
<keyword evidence="2" id="KW-1185">Reference proteome</keyword>
<sequence length="225" mass="26084">MEEYQINRKTMARLLRSLKGELHETPRSILQNQIQKGLPEFLLRFERKKPKQPFGLSTNDIVSLGNLCELTSLKSTSVQNWIKRDVKEVIGSPELGKKYSIEQAALLLVVRDLKATLDFEAIRHLLSFVFNTLSDRSDDLLSPLFFYEQYALALDHLKDVKIIHFSEPSLEAKIDEIVNYNLEQITILTSKEKMTIRHIISITVLSVLSSHIQRKALIYYNCYFK</sequence>
<dbReference type="PANTHER" id="PTHR40056">
    <property type="entry name" value="HYPOTHETICAL CYTOSOLIC PROTEIN"/>
    <property type="match status" value="1"/>
</dbReference>